<dbReference type="PANTHER" id="PTHR47331">
    <property type="entry name" value="PHD-TYPE DOMAIN-CONTAINING PROTEIN"/>
    <property type="match status" value="1"/>
</dbReference>
<dbReference type="GeneID" id="123037176"/>
<name>A0ABM5J1P4_DRORH</name>
<dbReference type="PROSITE" id="PS50994">
    <property type="entry name" value="INTEGRASE"/>
    <property type="match status" value="1"/>
</dbReference>
<dbReference type="RefSeq" id="XP_044312733.1">
    <property type="nucleotide sequence ID" value="XM_044456798.1"/>
</dbReference>
<dbReference type="Gene3D" id="3.30.420.10">
    <property type="entry name" value="Ribonuclease H-like superfamily/Ribonuclease H"/>
    <property type="match status" value="1"/>
</dbReference>
<proteinExistence type="predicted"/>
<accession>A0ABM5J1P4</accession>
<sequence>MGIFFWTDSRIVLQWLTMHSSRLNCFVANRISEMQSTTSNITWRHVPGKDNPADIVSRGCAASELMETIWFRGPSFLRQDSSGWPQPVPNSQDTNEELELRKATVLTCTDNGSKEDVFDEVINKFSSYRRILRVIAFVLRVFNRIKVNKKVNLVDVIHTPATELQYAFKHIVSHIQQKTFFNEIQQLKENRILKPEFQKLNLFLAATNGPNGSITLLRVGGRLAKAPISLDAKFPVLLPKNHCFTLKFVEYLHRHHMHAGPKALIGILRLQAWIVNAREVVRKIVRRCTHCYHYKPRLMEQMMGSLPVDRFHSQRPFFVTGVDLCGPFSTSYRIRSKVPYKTYMAVFICFSSKAIHIELISDLSTNNFILCLKRFVSRRGIPLRIYCDNATNFVGARSQLEDFKQQLFDEANTLNLQKFSSIVGFEFKFIPPRAPHFGGLWEAAVKSMKSLMMKNLGNTGLTYEELQTIAIESEAILNSRPMAPLSEDPNDGEALSPAHLLIGSSLMSVPEPSIDESRPSYLTRWQRVTYLKQQFWELWRRDYLHTLQERSKWLKPHANIQIGQMVIVHEDNTPPQEWILGRITNTHVGADGRVRVAEIKVKNGTIRRPICKIAPLPEQTGA</sequence>
<dbReference type="Pfam" id="PF18701">
    <property type="entry name" value="DUF5641"/>
    <property type="match status" value="1"/>
</dbReference>
<evidence type="ECO:0000259" key="1">
    <source>
        <dbReference type="PROSITE" id="PS50994"/>
    </source>
</evidence>
<dbReference type="Proteomes" id="UP001652680">
    <property type="component" value="Unassembled WGS sequence"/>
</dbReference>
<evidence type="ECO:0000313" key="3">
    <source>
        <dbReference type="Proteomes" id="UP001652680"/>
    </source>
</evidence>
<reference evidence="3" key="1">
    <citation type="journal article" date="2021" name="Elife">
        <title>Highly contiguous assemblies of 101 drosophilid genomes.</title>
        <authorList>
            <person name="Kim B.Y."/>
            <person name="Wang J.R."/>
            <person name="Miller D.E."/>
            <person name="Barmina O."/>
            <person name="Delaney E."/>
            <person name="Thompson A."/>
            <person name="Comeault A.A."/>
            <person name="Peede D."/>
            <person name="D'Agostino E.R."/>
            <person name="Pelaez J."/>
            <person name="Aguilar J.M."/>
            <person name="Haji D."/>
            <person name="Matsunaga T."/>
            <person name="Armstrong E.E."/>
            <person name="Zych M."/>
            <person name="Ogawa Y."/>
            <person name="Stamenkovic-Radak M."/>
            <person name="Jelic M."/>
            <person name="Veselinovic M.S."/>
            <person name="Tanaskovic M."/>
            <person name="Eric P."/>
            <person name="Gao J.J."/>
            <person name="Katoh T.K."/>
            <person name="Toda M.J."/>
            <person name="Watabe H."/>
            <person name="Watada M."/>
            <person name="Davis J.S."/>
            <person name="Moyle L.C."/>
            <person name="Manoli G."/>
            <person name="Bertolini E."/>
            <person name="Kostal V."/>
            <person name="Hawley R.S."/>
            <person name="Takahashi A."/>
            <person name="Jones C.D."/>
            <person name="Price D.K."/>
            <person name="Whiteman N."/>
            <person name="Kopp A."/>
            <person name="Matute D.R."/>
            <person name="Petrov D.A."/>
        </authorList>
    </citation>
    <scope>NUCLEOTIDE SEQUENCE [LARGE SCALE GENOMIC DNA]</scope>
</reference>
<dbReference type="InterPro" id="IPR001584">
    <property type="entry name" value="Integrase_cat-core"/>
</dbReference>
<dbReference type="InterPro" id="IPR040676">
    <property type="entry name" value="DUF5641"/>
</dbReference>
<keyword evidence="3" id="KW-1185">Reference proteome</keyword>
<dbReference type="InterPro" id="IPR036397">
    <property type="entry name" value="RNaseH_sf"/>
</dbReference>
<dbReference type="PANTHER" id="PTHR47331:SF1">
    <property type="entry name" value="GAG-LIKE PROTEIN"/>
    <property type="match status" value="1"/>
</dbReference>
<protein>
    <recommendedName>
        <fullName evidence="1">Integrase catalytic domain-containing protein</fullName>
    </recommendedName>
</protein>
<dbReference type="EnsemblMetazoa" id="XM_044456798.1">
    <property type="protein sequence ID" value="XP_044312733.1"/>
    <property type="gene ID" value="LOC123037176"/>
</dbReference>
<organism evidence="2 3">
    <name type="scientific">Drosophila rhopaloa</name>
    <name type="common">Fruit fly</name>
    <dbReference type="NCBI Taxonomy" id="1041015"/>
    <lineage>
        <taxon>Eukaryota</taxon>
        <taxon>Metazoa</taxon>
        <taxon>Ecdysozoa</taxon>
        <taxon>Arthropoda</taxon>
        <taxon>Hexapoda</taxon>
        <taxon>Insecta</taxon>
        <taxon>Pterygota</taxon>
        <taxon>Neoptera</taxon>
        <taxon>Endopterygota</taxon>
        <taxon>Diptera</taxon>
        <taxon>Brachycera</taxon>
        <taxon>Muscomorpha</taxon>
        <taxon>Ephydroidea</taxon>
        <taxon>Drosophilidae</taxon>
        <taxon>Drosophila</taxon>
        <taxon>Sophophora</taxon>
    </lineage>
</organism>
<dbReference type="SUPFAM" id="SSF53098">
    <property type="entry name" value="Ribonuclease H-like"/>
    <property type="match status" value="1"/>
</dbReference>
<feature type="domain" description="Integrase catalytic" evidence="1">
    <location>
        <begin position="312"/>
        <end position="505"/>
    </location>
</feature>
<evidence type="ECO:0000313" key="2">
    <source>
        <dbReference type="EnsemblMetazoa" id="XP_044312733.1"/>
    </source>
</evidence>
<reference evidence="2" key="2">
    <citation type="submission" date="2025-05" db="UniProtKB">
        <authorList>
            <consortium name="EnsemblMetazoa"/>
        </authorList>
    </citation>
    <scope>IDENTIFICATION</scope>
</reference>
<dbReference type="InterPro" id="IPR012337">
    <property type="entry name" value="RNaseH-like_sf"/>
</dbReference>